<evidence type="ECO:0000313" key="3">
    <source>
        <dbReference type="Proteomes" id="UP000299102"/>
    </source>
</evidence>
<keyword evidence="3" id="KW-1185">Reference proteome</keyword>
<protein>
    <submittedName>
        <fullName evidence="2">Uncharacterized protein</fullName>
    </submittedName>
</protein>
<comment type="caution">
    <text evidence="2">The sequence shown here is derived from an EMBL/GenBank/DDBJ whole genome shotgun (WGS) entry which is preliminary data.</text>
</comment>
<accession>A0A4C1ZSJ2</accession>
<feature type="signal peptide" evidence="1">
    <location>
        <begin position="1"/>
        <end position="24"/>
    </location>
</feature>
<evidence type="ECO:0000313" key="2">
    <source>
        <dbReference type="EMBL" id="GBP90392.1"/>
    </source>
</evidence>
<reference evidence="2 3" key="1">
    <citation type="journal article" date="2019" name="Commun. Biol.">
        <title>The bagworm genome reveals a unique fibroin gene that provides high tensile strength.</title>
        <authorList>
            <person name="Kono N."/>
            <person name="Nakamura H."/>
            <person name="Ohtoshi R."/>
            <person name="Tomita M."/>
            <person name="Numata K."/>
            <person name="Arakawa K."/>
        </authorList>
    </citation>
    <scope>NUCLEOTIDE SEQUENCE [LARGE SCALE GENOMIC DNA]</scope>
</reference>
<name>A0A4C1ZSJ2_EUMVA</name>
<dbReference type="EMBL" id="BGZK01002080">
    <property type="protein sequence ID" value="GBP90392.1"/>
    <property type="molecule type" value="Genomic_DNA"/>
</dbReference>
<proteinExistence type="predicted"/>
<gene>
    <name evidence="2" type="ORF">EVAR_65800_1</name>
</gene>
<feature type="chain" id="PRO_5020032623" evidence="1">
    <location>
        <begin position="25"/>
        <end position="148"/>
    </location>
</feature>
<keyword evidence="1" id="KW-0732">Signal</keyword>
<dbReference type="AlphaFoldDB" id="A0A4C1ZSJ2"/>
<organism evidence="2 3">
    <name type="scientific">Eumeta variegata</name>
    <name type="common">Bagworm moth</name>
    <name type="synonym">Eumeta japonica</name>
    <dbReference type="NCBI Taxonomy" id="151549"/>
    <lineage>
        <taxon>Eukaryota</taxon>
        <taxon>Metazoa</taxon>
        <taxon>Ecdysozoa</taxon>
        <taxon>Arthropoda</taxon>
        <taxon>Hexapoda</taxon>
        <taxon>Insecta</taxon>
        <taxon>Pterygota</taxon>
        <taxon>Neoptera</taxon>
        <taxon>Endopterygota</taxon>
        <taxon>Lepidoptera</taxon>
        <taxon>Glossata</taxon>
        <taxon>Ditrysia</taxon>
        <taxon>Tineoidea</taxon>
        <taxon>Psychidae</taxon>
        <taxon>Oiketicinae</taxon>
        <taxon>Eumeta</taxon>
    </lineage>
</organism>
<sequence>MRGLRVKCDLAVLHVWLFLCKNNAKTSKNFSVVRAFYEERIAMVCSNPSNSFVKPLTVPRGCNDSARAGDEFRNLVIETGVSMTQCQGEHVPRADRCEGVLIFHVANITPQGTRANPVFVLYSWEQHEQKKKKLLHKEGEIEATGEDC</sequence>
<dbReference type="Proteomes" id="UP000299102">
    <property type="component" value="Unassembled WGS sequence"/>
</dbReference>
<evidence type="ECO:0000256" key="1">
    <source>
        <dbReference type="SAM" id="SignalP"/>
    </source>
</evidence>